<dbReference type="AlphaFoldDB" id="A0AAV2BNA9"/>
<sequence length="58" mass="6299">MTAAKMGTDSTSTVSTNPDSEKGKSLFLLRSPSSHCKRPFYAPNLTDEGRAAERPRQA</sequence>
<feature type="region of interest" description="Disordered" evidence="1">
    <location>
        <begin position="1"/>
        <end position="58"/>
    </location>
</feature>
<feature type="compositionally biased region" description="Basic and acidic residues" evidence="1">
    <location>
        <begin position="47"/>
        <end position="58"/>
    </location>
</feature>
<comment type="caution">
    <text evidence="2">The sequence shown here is derived from an EMBL/GenBank/DDBJ whole genome shotgun (WGS) entry which is preliminary data.</text>
</comment>
<evidence type="ECO:0000256" key="1">
    <source>
        <dbReference type="SAM" id="MobiDB-lite"/>
    </source>
</evidence>
<organism evidence="2 3">
    <name type="scientific">Larinioides sclopetarius</name>
    <dbReference type="NCBI Taxonomy" id="280406"/>
    <lineage>
        <taxon>Eukaryota</taxon>
        <taxon>Metazoa</taxon>
        <taxon>Ecdysozoa</taxon>
        <taxon>Arthropoda</taxon>
        <taxon>Chelicerata</taxon>
        <taxon>Arachnida</taxon>
        <taxon>Araneae</taxon>
        <taxon>Araneomorphae</taxon>
        <taxon>Entelegynae</taxon>
        <taxon>Araneoidea</taxon>
        <taxon>Araneidae</taxon>
        <taxon>Larinioides</taxon>
    </lineage>
</organism>
<keyword evidence="3" id="KW-1185">Reference proteome</keyword>
<protein>
    <submittedName>
        <fullName evidence="2">Uncharacterized protein</fullName>
    </submittedName>
</protein>
<gene>
    <name evidence="2" type="ORF">LARSCL_LOCUS20414</name>
</gene>
<name>A0AAV2BNA9_9ARAC</name>
<proteinExistence type="predicted"/>
<dbReference type="EMBL" id="CAXIEN010000433">
    <property type="protein sequence ID" value="CAL1297637.1"/>
    <property type="molecule type" value="Genomic_DNA"/>
</dbReference>
<reference evidence="2 3" key="1">
    <citation type="submission" date="2024-04" db="EMBL/GenBank/DDBJ databases">
        <authorList>
            <person name="Rising A."/>
            <person name="Reimegard J."/>
            <person name="Sonavane S."/>
            <person name="Akerstrom W."/>
            <person name="Nylinder S."/>
            <person name="Hedman E."/>
            <person name="Kallberg Y."/>
        </authorList>
    </citation>
    <scope>NUCLEOTIDE SEQUENCE [LARGE SCALE GENOMIC DNA]</scope>
</reference>
<evidence type="ECO:0000313" key="3">
    <source>
        <dbReference type="Proteomes" id="UP001497382"/>
    </source>
</evidence>
<dbReference type="Proteomes" id="UP001497382">
    <property type="component" value="Unassembled WGS sequence"/>
</dbReference>
<feature type="compositionally biased region" description="Polar residues" evidence="1">
    <location>
        <begin position="8"/>
        <end position="18"/>
    </location>
</feature>
<accession>A0AAV2BNA9</accession>
<evidence type="ECO:0000313" key="2">
    <source>
        <dbReference type="EMBL" id="CAL1297637.1"/>
    </source>
</evidence>